<dbReference type="EMBL" id="MK500328">
    <property type="protein sequence ID" value="QBK85874.1"/>
    <property type="molecule type" value="Genomic_DNA"/>
</dbReference>
<sequence>MKDDPDFDELFFDRIVEKVFVGESPKNKMTEFSGGYGDDFRGNSLLLHICGDSEGSLEYVFIGWKIYSFEALSEIVQYVSPVGNSDVPYPYAIDTKNRAYLLKENVIVQLTEKEVSNIPSFDPYNDCYYEKHLITRDISVRPPQEPIIKNFRNIEEFYIGDAMYTMDYDPFPEKDYDRLIRDIGSPLSVVLTDDTKEELSKKEYINMMDEFGKLMKFQPLKKKDIIHERLW</sequence>
<gene>
    <name evidence="1" type="ORF">LCMAC101_04690</name>
</gene>
<name>A0A481YTP4_9VIRU</name>
<accession>A0A481YTP4</accession>
<evidence type="ECO:0000313" key="1">
    <source>
        <dbReference type="EMBL" id="QBK85874.1"/>
    </source>
</evidence>
<organism evidence="1">
    <name type="scientific">Marseillevirus LCMAC101</name>
    <dbReference type="NCBI Taxonomy" id="2506602"/>
    <lineage>
        <taxon>Viruses</taxon>
        <taxon>Varidnaviria</taxon>
        <taxon>Bamfordvirae</taxon>
        <taxon>Nucleocytoviricota</taxon>
        <taxon>Megaviricetes</taxon>
        <taxon>Pimascovirales</taxon>
        <taxon>Pimascovirales incertae sedis</taxon>
        <taxon>Marseilleviridae</taxon>
    </lineage>
</organism>
<protein>
    <submittedName>
        <fullName evidence="1">Uncharacterized protein</fullName>
    </submittedName>
</protein>
<reference evidence="1" key="1">
    <citation type="journal article" date="2019" name="MBio">
        <title>Virus Genomes from Deep Sea Sediments Expand the Ocean Megavirome and Support Independent Origins of Viral Gigantism.</title>
        <authorList>
            <person name="Backstrom D."/>
            <person name="Yutin N."/>
            <person name="Jorgensen S.L."/>
            <person name="Dharamshi J."/>
            <person name="Homa F."/>
            <person name="Zaremba-Niedwiedzka K."/>
            <person name="Spang A."/>
            <person name="Wolf Y.I."/>
            <person name="Koonin E.V."/>
            <person name="Ettema T.J."/>
        </authorList>
    </citation>
    <scope>NUCLEOTIDE SEQUENCE</scope>
</reference>
<proteinExistence type="predicted"/>